<dbReference type="InterPro" id="IPR036390">
    <property type="entry name" value="WH_DNA-bd_sf"/>
</dbReference>
<dbReference type="Gene3D" id="1.10.10.10">
    <property type="entry name" value="Winged helix-like DNA-binding domain superfamily/Winged helix DNA-binding domain"/>
    <property type="match status" value="1"/>
</dbReference>
<sequence length="144" mass="15803">MIDQNSRDPALDEALELFFYGFRAFTALPDQVLAERGLQRVHHRALYFVGRHPGLSVNALLGILGVSKQALNAPLRQLIERGLIAVEVGQHDRRVRELTLTPAGAELEAALSAAQHALMGKVFAEVGAEAEGQWKRVMRALAAR</sequence>
<evidence type="ECO:0000313" key="5">
    <source>
        <dbReference type="EMBL" id="PXX77009.1"/>
    </source>
</evidence>
<evidence type="ECO:0000313" key="6">
    <source>
        <dbReference type="Proteomes" id="UP000247555"/>
    </source>
</evidence>
<dbReference type="PROSITE" id="PS01117">
    <property type="entry name" value="HTH_MARR_1"/>
    <property type="match status" value="1"/>
</dbReference>
<evidence type="ECO:0000256" key="3">
    <source>
        <dbReference type="ARBA" id="ARBA00023163"/>
    </source>
</evidence>
<evidence type="ECO:0000259" key="4">
    <source>
        <dbReference type="PROSITE" id="PS50995"/>
    </source>
</evidence>
<keyword evidence="1" id="KW-0805">Transcription regulation</keyword>
<dbReference type="InterPro" id="IPR023187">
    <property type="entry name" value="Tscrpt_reg_MarR-type_CS"/>
</dbReference>
<dbReference type="GO" id="GO:0003700">
    <property type="term" value="F:DNA-binding transcription factor activity"/>
    <property type="evidence" value="ECO:0007669"/>
    <property type="project" value="InterPro"/>
</dbReference>
<dbReference type="InterPro" id="IPR000835">
    <property type="entry name" value="HTH_MarR-typ"/>
</dbReference>
<dbReference type="Proteomes" id="UP000247555">
    <property type="component" value="Unassembled WGS sequence"/>
</dbReference>
<protein>
    <submittedName>
        <fullName evidence="5">MarR family transcriptional regulator</fullName>
    </submittedName>
</protein>
<proteinExistence type="predicted"/>
<dbReference type="Pfam" id="PF12802">
    <property type="entry name" value="MarR_2"/>
    <property type="match status" value="1"/>
</dbReference>
<dbReference type="SUPFAM" id="SSF46785">
    <property type="entry name" value="Winged helix' DNA-binding domain"/>
    <property type="match status" value="1"/>
</dbReference>
<organism evidence="5 6">
    <name type="scientific">Rivihabitans pingtungensis</name>
    <dbReference type="NCBI Taxonomy" id="1054498"/>
    <lineage>
        <taxon>Bacteria</taxon>
        <taxon>Pseudomonadati</taxon>
        <taxon>Pseudomonadota</taxon>
        <taxon>Betaproteobacteria</taxon>
        <taxon>Neisseriales</taxon>
        <taxon>Aquaspirillaceae</taxon>
        <taxon>Rivihabitans</taxon>
    </lineage>
</organism>
<dbReference type="PANTHER" id="PTHR33164:SF44">
    <property type="entry name" value="TRANSCRIPTIONAL REGULATORY PROTEIN"/>
    <property type="match status" value="1"/>
</dbReference>
<dbReference type="PANTHER" id="PTHR33164">
    <property type="entry name" value="TRANSCRIPTIONAL REGULATOR, MARR FAMILY"/>
    <property type="match status" value="1"/>
</dbReference>
<dbReference type="AlphaFoldDB" id="A0A318KH05"/>
<dbReference type="GO" id="GO:0006950">
    <property type="term" value="P:response to stress"/>
    <property type="evidence" value="ECO:0007669"/>
    <property type="project" value="TreeGrafter"/>
</dbReference>
<dbReference type="OrthoDB" id="9799368at2"/>
<name>A0A318KH05_9NEIS</name>
<gene>
    <name evidence="5" type="ORF">DFR34_11910</name>
</gene>
<comment type="caution">
    <text evidence="5">The sequence shown here is derived from an EMBL/GenBank/DDBJ whole genome shotgun (WGS) entry which is preliminary data.</text>
</comment>
<dbReference type="SMART" id="SM00347">
    <property type="entry name" value="HTH_MARR"/>
    <property type="match status" value="1"/>
</dbReference>
<evidence type="ECO:0000256" key="1">
    <source>
        <dbReference type="ARBA" id="ARBA00023015"/>
    </source>
</evidence>
<dbReference type="InterPro" id="IPR036388">
    <property type="entry name" value="WH-like_DNA-bd_sf"/>
</dbReference>
<accession>A0A318KH05</accession>
<keyword evidence="6" id="KW-1185">Reference proteome</keyword>
<keyword evidence="2" id="KW-0238">DNA-binding</keyword>
<dbReference type="PROSITE" id="PS50995">
    <property type="entry name" value="HTH_MARR_2"/>
    <property type="match status" value="1"/>
</dbReference>
<dbReference type="EMBL" id="QJKI01000019">
    <property type="protein sequence ID" value="PXX77009.1"/>
    <property type="molecule type" value="Genomic_DNA"/>
</dbReference>
<dbReference type="GO" id="GO:0003677">
    <property type="term" value="F:DNA binding"/>
    <property type="evidence" value="ECO:0007669"/>
    <property type="project" value="UniProtKB-KW"/>
</dbReference>
<feature type="domain" description="HTH marR-type" evidence="4">
    <location>
        <begin position="11"/>
        <end position="143"/>
    </location>
</feature>
<dbReference type="InterPro" id="IPR039422">
    <property type="entry name" value="MarR/SlyA-like"/>
</dbReference>
<evidence type="ECO:0000256" key="2">
    <source>
        <dbReference type="ARBA" id="ARBA00023125"/>
    </source>
</evidence>
<keyword evidence="3" id="KW-0804">Transcription</keyword>
<dbReference type="RefSeq" id="WP_110391496.1">
    <property type="nucleotide sequence ID" value="NZ_JAKLKZ010000001.1"/>
</dbReference>
<reference evidence="5 6" key="1">
    <citation type="submission" date="2018-05" db="EMBL/GenBank/DDBJ databases">
        <title>Genomic Encyclopedia of Type Strains, Phase IV (KMG-IV): sequencing the most valuable type-strain genomes for metagenomic binning, comparative biology and taxonomic classification.</title>
        <authorList>
            <person name="Goeker M."/>
        </authorList>
    </citation>
    <scope>NUCLEOTIDE SEQUENCE [LARGE SCALE GENOMIC DNA]</scope>
    <source>
        <strain evidence="5 6">DSM 29661</strain>
    </source>
</reference>